<evidence type="ECO:0000313" key="2">
    <source>
        <dbReference type="EMBL" id="BCY24419.1"/>
    </source>
</evidence>
<gene>
    <name evidence="2" type="ORF">KB1_04090</name>
</gene>
<accession>A0AAD1KNQ5</accession>
<evidence type="ECO:0000256" key="1">
    <source>
        <dbReference type="SAM" id="MobiDB-lite"/>
    </source>
</evidence>
<feature type="compositionally biased region" description="Polar residues" evidence="1">
    <location>
        <begin position="50"/>
        <end position="62"/>
    </location>
</feature>
<name>A0AAD1KNQ5_9ACTN</name>
<reference evidence="2" key="1">
    <citation type="submission" date="2021-06" db="EMBL/GenBank/DDBJ databases">
        <title>Genome sequence of Cutibacterium modestum strain KB17-24694.</title>
        <authorList>
            <person name="Dekio I."/>
            <person name="Asahina A."/>
            <person name="Nishida M."/>
        </authorList>
    </citation>
    <scope>NUCLEOTIDE SEQUENCE</scope>
    <source>
        <strain evidence="2">KB17-24694</strain>
    </source>
</reference>
<dbReference type="EMBL" id="AP024747">
    <property type="protein sequence ID" value="BCY24419.1"/>
    <property type="molecule type" value="Genomic_DNA"/>
</dbReference>
<evidence type="ECO:0000313" key="3">
    <source>
        <dbReference type="Proteomes" id="UP000825072"/>
    </source>
</evidence>
<feature type="region of interest" description="Disordered" evidence="1">
    <location>
        <begin position="28"/>
        <end position="62"/>
    </location>
</feature>
<protein>
    <submittedName>
        <fullName evidence="2">Uncharacterized protein</fullName>
    </submittedName>
</protein>
<dbReference type="AlphaFoldDB" id="A0AAD1KNQ5"/>
<proteinExistence type="predicted"/>
<dbReference type="Proteomes" id="UP000825072">
    <property type="component" value="Chromosome 1"/>
</dbReference>
<feature type="compositionally biased region" description="Polar residues" evidence="1">
    <location>
        <begin position="28"/>
        <end position="37"/>
    </location>
</feature>
<sequence length="62" mass="6616">MSVAFIIPVKTSFGKRLPLVFERIGETATLSTKSTGNDGKASPPPPPPEQQLTQTPNVGDHK</sequence>
<organism evidence="2 3">
    <name type="scientific">Cutibacterium modestum</name>
    <dbReference type="NCBI Taxonomy" id="2559073"/>
    <lineage>
        <taxon>Bacteria</taxon>
        <taxon>Bacillati</taxon>
        <taxon>Actinomycetota</taxon>
        <taxon>Actinomycetes</taxon>
        <taxon>Propionibacteriales</taxon>
        <taxon>Propionibacteriaceae</taxon>
        <taxon>Cutibacterium</taxon>
    </lineage>
</organism>